<organism evidence="1">
    <name type="scientific">Siphoviridae sp. ctUM413</name>
    <dbReference type="NCBI Taxonomy" id="2827879"/>
    <lineage>
        <taxon>Viruses</taxon>
        <taxon>Duplodnaviria</taxon>
        <taxon>Heunggongvirae</taxon>
        <taxon>Uroviricota</taxon>
        <taxon>Caudoviricetes</taxon>
    </lineage>
</organism>
<protein>
    <submittedName>
        <fullName evidence="1">Uncharacterized protein</fullName>
    </submittedName>
</protein>
<evidence type="ECO:0000313" key="1">
    <source>
        <dbReference type="EMBL" id="DAF60024.1"/>
    </source>
</evidence>
<accession>A0A8S5TA61</accession>
<reference evidence="1" key="1">
    <citation type="journal article" date="2021" name="Proc. Natl. Acad. Sci. U.S.A.">
        <title>A Catalog of Tens of Thousands of Viruses from Human Metagenomes Reveals Hidden Associations with Chronic Diseases.</title>
        <authorList>
            <person name="Tisza M.J."/>
            <person name="Buck C.B."/>
        </authorList>
    </citation>
    <scope>NUCLEOTIDE SEQUENCE</scope>
    <source>
        <strain evidence="1">CtUM413</strain>
    </source>
</reference>
<proteinExistence type="predicted"/>
<sequence length="80" mass="8836">MRISIDAVADVELADLLERCNLGQILKELRDVRLDTADLVGLGLFLNTLNGNELRDVIYGADEQTAKKIVDAVKFYGKVS</sequence>
<dbReference type="EMBL" id="BK032781">
    <property type="protein sequence ID" value="DAF60024.1"/>
    <property type="molecule type" value="Genomic_DNA"/>
</dbReference>
<name>A0A8S5TA61_9CAUD</name>